<dbReference type="InterPro" id="IPR050546">
    <property type="entry name" value="Glycosyl_Hydrlase_16"/>
</dbReference>
<protein>
    <submittedName>
        <fullName evidence="5">Beta-glucanase, GH16 family</fullName>
    </submittedName>
</protein>
<feature type="compositionally biased region" description="Polar residues" evidence="2">
    <location>
        <begin position="44"/>
        <end position="56"/>
    </location>
</feature>
<name>A0A1G7HQ14_PSEOR</name>
<gene>
    <name evidence="5" type="ORF">SAMN05216377_10385</name>
</gene>
<dbReference type="RefSeq" id="WP_218129719.1">
    <property type="nucleotide sequence ID" value="NZ_FNBE01000003.1"/>
</dbReference>
<keyword evidence="3" id="KW-1133">Transmembrane helix</keyword>
<feature type="compositionally biased region" description="Pro residues" evidence="2">
    <location>
        <begin position="1"/>
        <end position="11"/>
    </location>
</feature>
<dbReference type="PANTHER" id="PTHR10963:SF55">
    <property type="entry name" value="GLYCOSIDE HYDROLASE FAMILY 16 PROTEIN"/>
    <property type="match status" value="1"/>
</dbReference>
<feature type="domain" description="GH16" evidence="4">
    <location>
        <begin position="128"/>
        <end position="335"/>
    </location>
</feature>
<evidence type="ECO:0000256" key="3">
    <source>
        <dbReference type="SAM" id="Phobius"/>
    </source>
</evidence>
<dbReference type="PROSITE" id="PS51762">
    <property type="entry name" value="GH16_2"/>
    <property type="match status" value="1"/>
</dbReference>
<dbReference type="CDD" id="cd00413">
    <property type="entry name" value="Glyco_hydrolase_16"/>
    <property type="match status" value="1"/>
</dbReference>
<feature type="transmembrane region" description="Helical" evidence="3">
    <location>
        <begin position="72"/>
        <end position="91"/>
    </location>
</feature>
<keyword evidence="3" id="KW-0812">Transmembrane</keyword>
<proteinExistence type="inferred from homology"/>
<comment type="similarity">
    <text evidence="1">Belongs to the glycosyl hydrolase 16 family.</text>
</comment>
<dbReference type="STRING" id="366584.SAMN05216377_10385"/>
<sequence length="335" mass="37025">MTTPPEPPEQPTGPLEHQKPDPQTSDPGERTTPVPPAEPAPQPSSTDWTGPGTTPQPVVDEAPPRTVSRRTLYVVSGVALVAIVALIAVLLSRPGSEQARPQPAEPPGPTSTTETPSAGTETSAATLLGWGEPSRVDEFDGPRPQGWNLYNGQGHDGNGRRTPDAISVRDGILTITGDSDGNTGGMALYPGQMYGRWEGRVRLPESDPTYHALLLLWPDAEDWPRGGEVDFMEATDSSRQSVEFFLHYGRNNNQDHGEVAVDATQWHNWAVEWTPDHIVAYLDGQEWYRNEDKSHLPPRPMHLTIQLDWFPENGDPDNVRESEMQVDWIKEYPLR</sequence>
<dbReference type="GO" id="GO:0005975">
    <property type="term" value="P:carbohydrate metabolic process"/>
    <property type="evidence" value="ECO:0007669"/>
    <property type="project" value="InterPro"/>
</dbReference>
<organism evidence="5 6">
    <name type="scientific">Pseudonocardia oroxyli</name>
    <dbReference type="NCBI Taxonomy" id="366584"/>
    <lineage>
        <taxon>Bacteria</taxon>
        <taxon>Bacillati</taxon>
        <taxon>Actinomycetota</taxon>
        <taxon>Actinomycetes</taxon>
        <taxon>Pseudonocardiales</taxon>
        <taxon>Pseudonocardiaceae</taxon>
        <taxon>Pseudonocardia</taxon>
    </lineage>
</organism>
<accession>A0A1G7HQ14</accession>
<dbReference type="Pfam" id="PF00722">
    <property type="entry name" value="Glyco_hydro_16"/>
    <property type="match status" value="1"/>
</dbReference>
<evidence type="ECO:0000256" key="2">
    <source>
        <dbReference type="SAM" id="MobiDB-lite"/>
    </source>
</evidence>
<feature type="region of interest" description="Disordered" evidence="2">
    <location>
        <begin position="96"/>
        <end position="121"/>
    </location>
</feature>
<keyword evidence="3" id="KW-0472">Membrane</keyword>
<dbReference type="InterPro" id="IPR000757">
    <property type="entry name" value="Beta-glucanase-like"/>
</dbReference>
<dbReference type="Proteomes" id="UP000198967">
    <property type="component" value="Unassembled WGS sequence"/>
</dbReference>
<dbReference type="EMBL" id="FNBE01000003">
    <property type="protein sequence ID" value="SDF02535.1"/>
    <property type="molecule type" value="Genomic_DNA"/>
</dbReference>
<dbReference type="InterPro" id="IPR013320">
    <property type="entry name" value="ConA-like_dom_sf"/>
</dbReference>
<evidence type="ECO:0000259" key="4">
    <source>
        <dbReference type="PROSITE" id="PS51762"/>
    </source>
</evidence>
<reference evidence="5 6" key="1">
    <citation type="submission" date="2016-10" db="EMBL/GenBank/DDBJ databases">
        <authorList>
            <person name="de Groot N.N."/>
        </authorList>
    </citation>
    <scope>NUCLEOTIDE SEQUENCE [LARGE SCALE GENOMIC DNA]</scope>
    <source>
        <strain evidence="5 6">CGMCC 4.3143</strain>
    </source>
</reference>
<feature type="region of interest" description="Disordered" evidence="2">
    <location>
        <begin position="1"/>
        <end position="63"/>
    </location>
</feature>
<evidence type="ECO:0000256" key="1">
    <source>
        <dbReference type="ARBA" id="ARBA00006865"/>
    </source>
</evidence>
<dbReference type="Gene3D" id="2.60.120.200">
    <property type="match status" value="1"/>
</dbReference>
<evidence type="ECO:0000313" key="6">
    <source>
        <dbReference type="Proteomes" id="UP000198967"/>
    </source>
</evidence>
<dbReference type="GO" id="GO:0004553">
    <property type="term" value="F:hydrolase activity, hydrolyzing O-glycosyl compounds"/>
    <property type="evidence" value="ECO:0007669"/>
    <property type="project" value="InterPro"/>
</dbReference>
<dbReference type="PANTHER" id="PTHR10963">
    <property type="entry name" value="GLYCOSYL HYDROLASE-RELATED"/>
    <property type="match status" value="1"/>
</dbReference>
<keyword evidence="6" id="KW-1185">Reference proteome</keyword>
<feature type="compositionally biased region" description="Low complexity" evidence="2">
    <location>
        <begin position="110"/>
        <end position="121"/>
    </location>
</feature>
<dbReference type="SUPFAM" id="SSF49899">
    <property type="entry name" value="Concanavalin A-like lectins/glucanases"/>
    <property type="match status" value="1"/>
</dbReference>
<evidence type="ECO:0000313" key="5">
    <source>
        <dbReference type="EMBL" id="SDF02535.1"/>
    </source>
</evidence>
<dbReference type="AlphaFoldDB" id="A0A1G7HQ14"/>
<feature type="compositionally biased region" description="Pro residues" evidence="2">
    <location>
        <begin position="33"/>
        <end position="42"/>
    </location>
</feature>